<reference evidence="15" key="1">
    <citation type="submission" date="2020-10" db="EMBL/GenBank/DDBJ databases">
        <authorList>
            <person name="Castelo-Branco R."/>
            <person name="Eusebio N."/>
            <person name="Adriana R."/>
            <person name="Vieira A."/>
            <person name="Brugerolle De Fraissinette N."/>
            <person name="Rezende De Castro R."/>
            <person name="Schneider M.P."/>
            <person name="Vasconcelos V."/>
            <person name="Leao P.N."/>
        </authorList>
    </citation>
    <scope>NUCLEOTIDE SEQUENCE</scope>
    <source>
        <strain evidence="15">LEGE 07310</strain>
    </source>
</reference>
<evidence type="ECO:0000259" key="14">
    <source>
        <dbReference type="Pfam" id="PF00520"/>
    </source>
</evidence>
<dbReference type="RefSeq" id="WP_193908616.1">
    <property type="nucleotide sequence ID" value="NZ_JADEXG010000036.1"/>
</dbReference>
<evidence type="ECO:0000256" key="7">
    <source>
        <dbReference type="ARBA" id="ARBA00022958"/>
    </source>
</evidence>
<feature type="transmembrane region" description="Helical" evidence="13">
    <location>
        <begin position="199"/>
        <end position="220"/>
    </location>
</feature>
<sequence>MISREQVRRYLNEGHSRVGLGVNIAIAVLILLSAVFFVAETYPIPSNLRLGLELADWAILTLFTVEYFIRLWAAKNRLRYFFSLYALIDFCAILPFFLGFLDVRYLRLLRWLRILRLARFLEDKTWFSRISGYDGLIFARILFTLFSIIFIYSGAIYQAEHTDNAENFATFLDAVYFAVVTMTTVGFGDITPISETGRWLTIMMILTGIALIPTQIGNFIKHWTKVQSSRTQCESCGLVGHEMDARYCRRCGVELPVEVEDLEGERDRNGGGSISPAVAESAAIDNRP</sequence>
<dbReference type="Gene3D" id="1.10.287.70">
    <property type="match status" value="1"/>
</dbReference>
<gene>
    <name evidence="15" type="ORF">IQ241_15140</name>
</gene>
<dbReference type="InterPro" id="IPR027359">
    <property type="entry name" value="Volt_channel_dom_sf"/>
</dbReference>
<dbReference type="Pfam" id="PF00520">
    <property type="entry name" value="Ion_trans"/>
    <property type="match status" value="1"/>
</dbReference>
<keyword evidence="3" id="KW-0633">Potassium transport</keyword>
<evidence type="ECO:0000256" key="9">
    <source>
        <dbReference type="ARBA" id="ARBA00023065"/>
    </source>
</evidence>
<feature type="domain" description="Ion transport" evidence="14">
    <location>
        <begin position="23"/>
        <end position="226"/>
    </location>
</feature>
<evidence type="ECO:0000256" key="3">
    <source>
        <dbReference type="ARBA" id="ARBA00022538"/>
    </source>
</evidence>
<keyword evidence="11" id="KW-0407">Ion channel</keyword>
<evidence type="ECO:0000256" key="12">
    <source>
        <dbReference type="SAM" id="MobiDB-lite"/>
    </source>
</evidence>
<evidence type="ECO:0000256" key="4">
    <source>
        <dbReference type="ARBA" id="ARBA00022692"/>
    </source>
</evidence>
<dbReference type="EMBL" id="JADEXG010000036">
    <property type="protein sequence ID" value="MBE9078613.1"/>
    <property type="molecule type" value="Genomic_DNA"/>
</dbReference>
<evidence type="ECO:0000256" key="11">
    <source>
        <dbReference type="ARBA" id="ARBA00023303"/>
    </source>
</evidence>
<evidence type="ECO:0000256" key="5">
    <source>
        <dbReference type="ARBA" id="ARBA00022826"/>
    </source>
</evidence>
<evidence type="ECO:0000256" key="6">
    <source>
        <dbReference type="ARBA" id="ARBA00022882"/>
    </source>
</evidence>
<dbReference type="InterPro" id="IPR005821">
    <property type="entry name" value="Ion_trans_dom"/>
</dbReference>
<feature type="transmembrane region" description="Helical" evidence="13">
    <location>
        <begin position="137"/>
        <end position="156"/>
    </location>
</feature>
<feature type="transmembrane region" description="Helical" evidence="13">
    <location>
        <begin position="80"/>
        <end position="101"/>
    </location>
</feature>
<evidence type="ECO:0000256" key="1">
    <source>
        <dbReference type="ARBA" id="ARBA00004141"/>
    </source>
</evidence>
<keyword evidence="2" id="KW-0813">Transport</keyword>
<evidence type="ECO:0000256" key="10">
    <source>
        <dbReference type="ARBA" id="ARBA00023136"/>
    </source>
</evidence>
<dbReference type="PANTHER" id="PTHR11537">
    <property type="entry name" value="VOLTAGE-GATED POTASSIUM CHANNEL"/>
    <property type="match status" value="1"/>
</dbReference>
<comment type="subcellular location">
    <subcellularLocation>
        <location evidence="1">Membrane</location>
        <topology evidence="1">Multi-pass membrane protein</topology>
    </subcellularLocation>
</comment>
<dbReference type="GO" id="GO:0001508">
    <property type="term" value="P:action potential"/>
    <property type="evidence" value="ECO:0007669"/>
    <property type="project" value="TreeGrafter"/>
</dbReference>
<evidence type="ECO:0000313" key="15">
    <source>
        <dbReference type="EMBL" id="MBE9078613.1"/>
    </source>
</evidence>
<keyword evidence="10 13" id="KW-0472">Membrane</keyword>
<keyword evidence="6" id="KW-0851">Voltage-gated channel</keyword>
<keyword evidence="5" id="KW-0631">Potassium channel</keyword>
<dbReference type="Gene3D" id="1.20.120.350">
    <property type="entry name" value="Voltage-gated potassium channels. Chain C"/>
    <property type="match status" value="1"/>
</dbReference>
<keyword evidence="4 13" id="KW-0812">Transmembrane</keyword>
<feature type="transmembrane region" description="Helical" evidence="13">
    <location>
        <begin position="168"/>
        <end position="187"/>
    </location>
</feature>
<dbReference type="Proteomes" id="UP000636505">
    <property type="component" value="Unassembled WGS sequence"/>
</dbReference>
<protein>
    <submittedName>
        <fullName evidence="15">Ion transporter</fullName>
    </submittedName>
</protein>
<proteinExistence type="predicted"/>
<organism evidence="15 16">
    <name type="scientific">Vasconcelosia minhoensis LEGE 07310</name>
    <dbReference type="NCBI Taxonomy" id="915328"/>
    <lineage>
        <taxon>Bacteria</taxon>
        <taxon>Bacillati</taxon>
        <taxon>Cyanobacteriota</taxon>
        <taxon>Cyanophyceae</taxon>
        <taxon>Nodosilineales</taxon>
        <taxon>Cymatolegaceae</taxon>
        <taxon>Vasconcelosia</taxon>
        <taxon>Vasconcelosia minhoensis</taxon>
    </lineage>
</organism>
<feature type="region of interest" description="Disordered" evidence="12">
    <location>
        <begin position="262"/>
        <end position="288"/>
    </location>
</feature>
<feature type="transmembrane region" description="Helical" evidence="13">
    <location>
        <begin position="54"/>
        <end position="73"/>
    </location>
</feature>
<keyword evidence="16" id="KW-1185">Reference proteome</keyword>
<feature type="transmembrane region" description="Helical" evidence="13">
    <location>
        <begin position="20"/>
        <end position="39"/>
    </location>
</feature>
<name>A0A8J7AJ91_9CYAN</name>
<accession>A0A8J7AJ91</accession>
<evidence type="ECO:0000256" key="8">
    <source>
        <dbReference type="ARBA" id="ARBA00022989"/>
    </source>
</evidence>
<dbReference type="GO" id="GO:0008076">
    <property type="term" value="C:voltage-gated potassium channel complex"/>
    <property type="evidence" value="ECO:0007669"/>
    <property type="project" value="InterPro"/>
</dbReference>
<keyword evidence="7" id="KW-0630">Potassium</keyword>
<comment type="caution">
    <text evidence="15">The sequence shown here is derived from an EMBL/GenBank/DDBJ whole genome shotgun (WGS) entry which is preliminary data.</text>
</comment>
<evidence type="ECO:0000256" key="13">
    <source>
        <dbReference type="SAM" id="Phobius"/>
    </source>
</evidence>
<dbReference type="PRINTS" id="PR00169">
    <property type="entry name" value="KCHANNEL"/>
</dbReference>
<dbReference type="AlphaFoldDB" id="A0A8J7AJ91"/>
<evidence type="ECO:0000256" key="2">
    <source>
        <dbReference type="ARBA" id="ARBA00022448"/>
    </source>
</evidence>
<keyword evidence="9" id="KW-0406">Ion transport</keyword>
<evidence type="ECO:0000313" key="16">
    <source>
        <dbReference type="Proteomes" id="UP000636505"/>
    </source>
</evidence>
<dbReference type="PANTHER" id="PTHR11537:SF254">
    <property type="entry name" value="POTASSIUM VOLTAGE-GATED CHANNEL PROTEIN SHAB"/>
    <property type="match status" value="1"/>
</dbReference>
<dbReference type="SUPFAM" id="SSF81324">
    <property type="entry name" value="Voltage-gated potassium channels"/>
    <property type="match status" value="1"/>
</dbReference>
<dbReference type="InterPro" id="IPR028325">
    <property type="entry name" value="VG_K_chnl"/>
</dbReference>
<keyword evidence="8 13" id="KW-1133">Transmembrane helix</keyword>
<dbReference type="GO" id="GO:0005249">
    <property type="term" value="F:voltage-gated potassium channel activity"/>
    <property type="evidence" value="ECO:0007669"/>
    <property type="project" value="InterPro"/>
</dbReference>